<comment type="caution">
    <text evidence="1">The sequence shown here is derived from an EMBL/GenBank/DDBJ whole genome shotgun (WGS) entry which is preliminary data.</text>
</comment>
<accession>A0ACA9RFQ3</accession>
<name>A0ACA9RFQ3_9GLOM</name>
<protein>
    <submittedName>
        <fullName evidence="1">14619_t:CDS:1</fullName>
    </submittedName>
</protein>
<gene>
    <name evidence="1" type="ORF">RPERSI_LOCUS19364</name>
</gene>
<sequence length="303" mass="35042">EQEVEQKRLEAEIRSNLIREQGEKIRQQSGQIDNYQRLLRISEDNLKKCQGIIQQKEQQLEELEKEKDLIGEELSLANSKIQELESTLLAANGKMGRLEARIRELESKGDNSEELERLKKELAAEKQKSQSERSKSQSEINRLKQELQQTKLREEQLAQKIKELGAKTVKIQEVVEKSFWESVKTPLFYGVGVIIVVIGLVWVISWFTSSPTKSDKKAEETRRWLTDKEIDWATAKMEKKQSNAGLFSGKEEELFTYLLSELTDATAELVFIPVNQSNFHWSLLVYETKTKTFYHYDTLGGAN</sequence>
<dbReference type="EMBL" id="CAJVQC010052924">
    <property type="protein sequence ID" value="CAG8792230.1"/>
    <property type="molecule type" value="Genomic_DNA"/>
</dbReference>
<dbReference type="Proteomes" id="UP000789920">
    <property type="component" value="Unassembled WGS sequence"/>
</dbReference>
<organism evidence="1 2">
    <name type="scientific">Racocetra persica</name>
    <dbReference type="NCBI Taxonomy" id="160502"/>
    <lineage>
        <taxon>Eukaryota</taxon>
        <taxon>Fungi</taxon>
        <taxon>Fungi incertae sedis</taxon>
        <taxon>Mucoromycota</taxon>
        <taxon>Glomeromycotina</taxon>
        <taxon>Glomeromycetes</taxon>
        <taxon>Diversisporales</taxon>
        <taxon>Gigasporaceae</taxon>
        <taxon>Racocetra</taxon>
    </lineage>
</organism>
<keyword evidence="2" id="KW-1185">Reference proteome</keyword>
<proteinExistence type="predicted"/>
<evidence type="ECO:0000313" key="1">
    <source>
        <dbReference type="EMBL" id="CAG8792230.1"/>
    </source>
</evidence>
<reference evidence="1" key="1">
    <citation type="submission" date="2021-06" db="EMBL/GenBank/DDBJ databases">
        <authorList>
            <person name="Kallberg Y."/>
            <person name="Tangrot J."/>
            <person name="Rosling A."/>
        </authorList>
    </citation>
    <scope>NUCLEOTIDE SEQUENCE</scope>
    <source>
        <strain evidence="1">MA461A</strain>
    </source>
</reference>
<feature type="non-terminal residue" evidence="1">
    <location>
        <position position="1"/>
    </location>
</feature>
<evidence type="ECO:0000313" key="2">
    <source>
        <dbReference type="Proteomes" id="UP000789920"/>
    </source>
</evidence>